<dbReference type="GeneID" id="5005107"/>
<proteinExistence type="inferred from homology"/>
<feature type="non-terminal residue" evidence="8">
    <location>
        <position position="257"/>
    </location>
</feature>
<dbReference type="PANTHER" id="PTHR31136:SF5">
    <property type="entry name" value="2-OXOADIPATE DIOXYGENASE_DECARBOXYLASE, CHLOROPLASTIC"/>
    <property type="match status" value="1"/>
</dbReference>
<keyword evidence="4" id="KW-0408">Iron</keyword>
<dbReference type="SMART" id="SM01150">
    <property type="entry name" value="DUF1338"/>
    <property type="match status" value="1"/>
</dbReference>
<name>A4S682_OSTLU</name>
<dbReference type="InterPro" id="IPR009770">
    <property type="entry name" value="HGLS"/>
</dbReference>
<organism evidence="8 9">
    <name type="scientific">Ostreococcus lucimarinus (strain CCE9901)</name>
    <dbReference type="NCBI Taxonomy" id="436017"/>
    <lineage>
        <taxon>Eukaryota</taxon>
        <taxon>Viridiplantae</taxon>
        <taxon>Chlorophyta</taxon>
        <taxon>Mamiellophyceae</taxon>
        <taxon>Mamiellales</taxon>
        <taxon>Bathycoccaceae</taxon>
        <taxon>Ostreococcus</taxon>
    </lineage>
</organism>
<evidence type="ECO:0000256" key="2">
    <source>
        <dbReference type="ARBA" id="ARBA00022964"/>
    </source>
</evidence>
<dbReference type="RefSeq" id="XP_001421045.1">
    <property type="nucleotide sequence ID" value="XM_001421008.1"/>
</dbReference>
<comment type="similarity">
    <text evidence="5">Belongs to the 2-oxoadipate dioxygenase/decarboxylase family.</text>
</comment>
<dbReference type="EC" id="1.13.11.93" evidence="6"/>
<evidence type="ECO:0000256" key="3">
    <source>
        <dbReference type="ARBA" id="ARBA00023002"/>
    </source>
</evidence>
<accession>A4S682</accession>
<feature type="non-terminal residue" evidence="8">
    <location>
        <position position="1"/>
    </location>
</feature>
<dbReference type="Pfam" id="PF07063">
    <property type="entry name" value="HGLS"/>
    <property type="match status" value="1"/>
</dbReference>
<dbReference type="EMBL" id="CP000593">
    <property type="protein sequence ID" value="ABO99338.1"/>
    <property type="molecule type" value="Genomic_DNA"/>
</dbReference>
<reference evidence="8 9" key="1">
    <citation type="journal article" date="2007" name="Proc. Natl. Acad. Sci. U.S.A.">
        <title>The tiny eukaryote Ostreococcus provides genomic insights into the paradox of plankton speciation.</title>
        <authorList>
            <person name="Palenik B."/>
            <person name="Grimwood J."/>
            <person name="Aerts A."/>
            <person name="Rouze P."/>
            <person name="Salamov A."/>
            <person name="Putnam N."/>
            <person name="Dupont C."/>
            <person name="Jorgensen R."/>
            <person name="Derelle E."/>
            <person name="Rombauts S."/>
            <person name="Zhou K."/>
            <person name="Otillar R."/>
            <person name="Merchant S.S."/>
            <person name="Podell S."/>
            <person name="Gaasterland T."/>
            <person name="Napoli C."/>
            <person name="Gendler K."/>
            <person name="Manuell A."/>
            <person name="Tai V."/>
            <person name="Vallon O."/>
            <person name="Piganeau G."/>
            <person name="Jancek S."/>
            <person name="Heijde M."/>
            <person name="Jabbari K."/>
            <person name="Bowler C."/>
            <person name="Lohr M."/>
            <person name="Robbens S."/>
            <person name="Werner G."/>
            <person name="Dubchak I."/>
            <person name="Pazour G.J."/>
            <person name="Ren Q."/>
            <person name="Paulsen I."/>
            <person name="Delwiche C."/>
            <person name="Schmutz J."/>
            <person name="Rokhsar D."/>
            <person name="Van de Peer Y."/>
            <person name="Moreau H."/>
            <person name="Grigoriev I.V."/>
        </authorList>
    </citation>
    <scope>NUCLEOTIDE SEQUENCE [LARGE SCALE GENOMIC DNA]</scope>
    <source>
        <strain evidence="8 9">CCE9901</strain>
    </source>
</reference>
<evidence type="ECO:0000256" key="6">
    <source>
        <dbReference type="ARBA" id="ARBA00035023"/>
    </source>
</evidence>
<evidence type="ECO:0000313" key="9">
    <source>
        <dbReference type="Proteomes" id="UP000001568"/>
    </source>
</evidence>
<evidence type="ECO:0000313" key="8">
    <source>
        <dbReference type="EMBL" id="ABO99338.1"/>
    </source>
</evidence>
<dbReference type="KEGG" id="olu:OSTLU_5707"/>
<dbReference type="Gramene" id="ABO99338">
    <property type="protein sequence ID" value="ABO99338"/>
    <property type="gene ID" value="OSTLU_5707"/>
</dbReference>
<dbReference type="HOGENOM" id="CLU_053061_1_0_1"/>
<dbReference type="PANTHER" id="PTHR31136">
    <property type="entry name" value="DUF1338 DOMAIN-CONTAINING PROTEIN"/>
    <property type="match status" value="1"/>
</dbReference>
<keyword evidence="2" id="KW-0223">Dioxygenase</keyword>
<dbReference type="AlphaFoldDB" id="A4S682"/>
<sequence length="257" mass="29319">DHIAYRSFAHEDYGVEGVCEVFERLGWETVSASEGGRLEFTEKRVRARWMKPPKTPRGETPLPRIFVSELVVDACDEELKGYLTQHFERVGEGKVLRSMEWAKGRNARWQLPPASVYAKVERLSEYASWTLLHGYAVNHVALSLFQLRKMYPETPLRTLEDLETSFASNAAFSRIRWNESGGRIKRSPSGLLAQSALMSEDHEDTFKDYGLPGSYVEFVQRLPKPQNADKSFEELQECDLREGFEAGNASKIFDSTS</sequence>
<keyword evidence="9" id="KW-1185">Reference proteome</keyword>
<evidence type="ECO:0000256" key="5">
    <source>
        <dbReference type="ARBA" id="ARBA00035013"/>
    </source>
</evidence>
<dbReference type="OrthoDB" id="1908993at2759"/>
<evidence type="ECO:0000256" key="7">
    <source>
        <dbReference type="ARBA" id="ARBA00035045"/>
    </source>
</evidence>
<evidence type="ECO:0000256" key="1">
    <source>
        <dbReference type="ARBA" id="ARBA00001954"/>
    </source>
</evidence>
<protein>
    <recommendedName>
        <fullName evidence="6">2-oxoadipate dioxygenase/decarboxylase</fullName>
        <ecNumber evidence="6">1.13.11.93</ecNumber>
    </recommendedName>
    <alternativeName>
        <fullName evidence="7">2-hydroxyglutarate synthase</fullName>
    </alternativeName>
</protein>
<comment type="cofactor">
    <cofactor evidence="1">
        <name>Fe(2+)</name>
        <dbReference type="ChEBI" id="CHEBI:29033"/>
    </cofactor>
</comment>
<dbReference type="GO" id="GO:0051213">
    <property type="term" value="F:dioxygenase activity"/>
    <property type="evidence" value="ECO:0007669"/>
    <property type="project" value="UniProtKB-KW"/>
</dbReference>
<gene>
    <name evidence="8" type="ORF">OSTLU_5707</name>
</gene>
<dbReference type="OMA" id="HEDYGVE"/>
<keyword evidence="3" id="KW-0560">Oxidoreductase</keyword>
<dbReference type="Proteomes" id="UP000001568">
    <property type="component" value="Chromosome 13"/>
</dbReference>
<evidence type="ECO:0000256" key="4">
    <source>
        <dbReference type="ARBA" id="ARBA00023004"/>
    </source>
</evidence>
<dbReference type="eggNOG" id="ENOG502QTNU">
    <property type="taxonomic scope" value="Eukaryota"/>
</dbReference>
<dbReference type="Gene3D" id="3.10.180.50">
    <property type="match status" value="1"/>
</dbReference>